<reference evidence="1 2" key="1">
    <citation type="journal article" date="2022" name="Allergy">
        <title>Genome assembly and annotation of Periplaneta americana reveal a comprehensive cockroach allergen profile.</title>
        <authorList>
            <person name="Wang L."/>
            <person name="Xiong Q."/>
            <person name="Saelim N."/>
            <person name="Wang L."/>
            <person name="Nong W."/>
            <person name="Wan A.T."/>
            <person name="Shi M."/>
            <person name="Liu X."/>
            <person name="Cao Q."/>
            <person name="Hui J.H.L."/>
            <person name="Sookrung N."/>
            <person name="Leung T.F."/>
            <person name="Tungtrongchitr A."/>
            <person name="Tsui S.K.W."/>
        </authorList>
    </citation>
    <scope>NUCLEOTIDE SEQUENCE [LARGE SCALE GENOMIC DNA]</scope>
    <source>
        <strain evidence="1">PWHHKU_190912</strain>
    </source>
</reference>
<dbReference type="Proteomes" id="UP001148838">
    <property type="component" value="Unassembled WGS sequence"/>
</dbReference>
<sequence>MYNGSSEMGVCMLPELFLRNGYQFHVMAFADDIVIIGRSLKYVEEVFLALEKSGKEMGMVTNEGKTKYMVATGGNSGGKANSIQIENYKFERADKFKYLVSLATNDNNMSKEISNSFLLLLLRTSVHHNNLEGKPEGRITVGRQKLRGLDSLEEDLRQMNIKRSRRKALDRKEWAVILEEAKDLSRPYSQ</sequence>
<evidence type="ECO:0008006" key="3">
    <source>
        <dbReference type="Google" id="ProtNLM"/>
    </source>
</evidence>
<proteinExistence type="predicted"/>
<dbReference type="PANTHER" id="PTHR47027">
    <property type="entry name" value="REVERSE TRANSCRIPTASE DOMAIN-CONTAINING PROTEIN"/>
    <property type="match status" value="1"/>
</dbReference>
<evidence type="ECO:0000313" key="2">
    <source>
        <dbReference type="Proteomes" id="UP001148838"/>
    </source>
</evidence>
<dbReference type="EMBL" id="JAJSOF020000001">
    <property type="protein sequence ID" value="KAJ4450830.1"/>
    <property type="molecule type" value="Genomic_DNA"/>
</dbReference>
<organism evidence="1 2">
    <name type="scientific">Periplaneta americana</name>
    <name type="common">American cockroach</name>
    <name type="synonym">Blatta americana</name>
    <dbReference type="NCBI Taxonomy" id="6978"/>
    <lineage>
        <taxon>Eukaryota</taxon>
        <taxon>Metazoa</taxon>
        <taxon>Ecdysozoa</taxon>
        <taxon>Arthropoda</taxon>
        <taxon>Hexapoda</taxon>
        <taxon>Insecta</taxon>
        <taxon>Pterygota</taxon>
        <taxon>Neoptera</taxon>
        <taxon>Polyneoptera</taxon>
        <taxon>Dictyoptera</taxon>
        <taxon>Blattodea</taxon>
        <taxon>Blattoidea</taxon>
        <taxon>Blattidae</taxon>
        <taxon>Blattinae</taxon>
        <taxon>Periplaneta</taxon>
    </lineage>
</organism>
<evidence type="ECO:0000313" key="1">
    <source>
        <dbReference type="EMBL" id="KAJ4450830.1"/>
    </source>
</evidence>
<dbReference type="PANTHER" id="PTHR47027:SF29">
    <property type="entry name" value="C2H2-TYPE DOMAIN-CONTAINING PROTEIN"/>
    <property type="match status" value="1"/>
</dbReference>
<gene>
    <name evidence="1" type="ORF">ANN_02261</name>
</gene>
<name>A0ABQ8TYX0_PERAM</name>
<keyword evidence="2" id="KW-1185">Reference proteome</keyword>
<accession>A0ABQ8TYX0</accession>
<comment type="caution">
    <text evidence="1">The sequence shown here is derived from an EMBL/GenBank/DDBJ whole genome shotgun (WGS) entry which is preliminary data.</text>
</comment>
<protein>
    <recommendedName>
        <fullName evidence="3">Reverse transcriptase domain-containing protein</fullName>
    </recommendedName>
</protein>